<keyword evidence="4" id="KW-1003">Cell membrane</keyword>
<keyword evidence="12" id="KW-1185">Reference proteome</keyword>
<accession>A0A0H5RJZ9</accession>
<evidence type="ECO:0000313" key="11">
    <source>
        <dbReference type="EMBL" id="CRZ14096.1"/>
    </source>
</evidence>
<dbReference type="EMBL" id="CWKH01000001">
    <property type="protein sequence ID" value="CRZ14096.1"/>
    <property type="molecule type" value="Genomic_DNA"/>
</dbReference>
<proteinExistence type="inferred from homology"/>
<evidence type="ECO:0000256" key="3">
    <source>
        <dbReference type="ARBA" id="ARBA00022448"/>
    </source>
</evidence>
<dbReference type="PANTHER" id="PTHR30561:SF1">
    <property type="entry name" value="MULTIDRUG TRANSPORTER EMRE"/>
    <property type="match status" value="1"/>
</dbReference>
<feature type="transmembrane region" description="Helical" evidence="10">
    <location>
        <begin position="56"/>
        <end position="78"/>
    </location>
</feature>
<evidence type="ECO:0000256" key="6">
    <source>
        <dbReference type="ARBA" id="ARBA00022989"/>
    </source>
</evidence>
<dbReference type="GO" id="GO:0046677">
    <property type="term" value="P:response to antibiotic"/>
    <property type="evidence" value="ECO:0007669"/>
    <property type="project" value="UniProtKB-KW"/>
</dbReference>
<sequence length="111" mass="11409">MRTWALLIAAVATEVTATLSLRASQDHAGWLVLVVSGYLAAFALLTLVLRAGMPVGVAYGIWGALGTAATAVLAAVLFGDPFTWPIVAGIGLIIAGVLLVELGSHPRRAES</sequence>
<dbReference type="GO" id="GO:0005886">
    <property type="term" value="C:plasma membrane"/>
    <property type="evidence" value="ECO:0007669"/>
    <property type="project" value="UniProtKB-SubCell"/>
</dbReference>
<dbReference type="InterPro" id="IPR000390">
    <property type="entry name" value="Small_drug/metabolite_transptr"/>
</dbReference>
<comment type="subcellular location">
    <subcellularLocation>
        <location evidence="1 9">Cell membrane</location>
        <topology evidence="1 9">Multi-pass membrane protein</topology>
    </subcellularLocation>
</comment>
<dbReference type="PANTHER" id="PTHR30561">
    <property type="entry name" value="SMR FAMILY PROTON-DEPENDENT DRUG EFFLUX TRANSPORTER SUGE"/>
    <property type="match status" value="1"/>
</dbReference>
<dbReference type="STRING" id="146018.BN2156_00944"/>
<evidence type="ECO:0000256" key="8">
    <source>
        <dbReference type="ARBA" id="ARBA00023251"/>
    </source>
</evidence>
<evidence type="ECO:0000256" key="10">
    <source>
        <dbReference type="SAM" id="Phobius"/>
    </source>
</evidence>
<keyword evidence="3" id="KW-0813">Transport</keyword>
<keyword evidence="6 10" id="KW-1133">Transmembrane helix</keyword>
<evidence type="ECO:0000256" key="9">
    <source>
        <dbReference type="RuleBase" id="RU003942"/>
    </source>
</evidence>
<evidence type="ECO:0000256" key="1">
    <source>
        <dbReference type="ARBA" id="ARBA00004651"/>
    </source>
</evidence>
<evidence type="ECO:0000256" key="7">
    <source>
        <dbReference type="ARBA" id="ARBA00023136"/>
    </source>
</evidence>
<dbReference type="RefSeq" id="WP_090510768.1">
    <property type="nucleotide sequence ID" value="NZ_CWKH01000001.1"/>
</dbReference>
<dbReference type="GO" id="GO:0022857">
    <property type="term" value="F:transmembrane transporter activity"/>
    <property type="evidence" value="ECO:0007669"/>
    <property type="project" value="InterPro"/>
</dbReference>
<evidence type="ECO:0000256" key="5">
    <source>
        <dbReference type="ARBA" id="ARBA00022692"/>
    </source>
</evidence>
<keyword evidence="8" id="KW-0046">Antibiotic resistance</keyword>
<feature type="transmembrane region" description="Helical" evidence="10">
    <location>
        <begin position="84"/>
        <end position="102"/>
    </location>
</feature>
<evidence type="ECO:0000313" key="12">
    <source>
        <dbReference type="Proteomes" id="UP000199147"/>
    </source>
</evidence>
<dbReference type="Pfam" id="PF00893">
    <property type="entry name" value="Multi_Drug_Res"/>
    <property type="match status" value="1"/>
</dbReference>
<name>A0A0H5RJZ9_9MYCO</name>
<keyword evidence="7 10" id="KW-0472">Membrane</keyword>
<gene>
    <name evidence="11" type="ORF">BN2156_00944</name>
</gene>
<dbReference type="InterPro" id="IPR045324">
    <property type="entry name" value="Small_multidrug_res"/>
</dbReference>
<comment type="similarity">
    <text evidence="2">Belongs to the drug/metabolite transporter (DMT) superfamily. Small multidrug resistance (SMR) (TC 2.A.7.1) family. Mmr subfamily.</text>
</comment>
<evidence type="ECO:0000256" key="4">
    <source>
        <dbReference type="ARBA" id="ARBA00022475"/>
    </source>
</evidence>
<dbReference type="Proteomes" id="UP000199147">
    <property type="component" value="Unassembled WGS sequence"/>
</dbReference>
<dbReference type="OrthoDB" id="3175079at2"/>
<dbReference type="Gene3D" id="1.10.3730.20">
    <property type="match status" value="1"/>
</dbReference>
<reference evidence="12" key="1">
    <citation type="submission" date="2015-07" db="EMBL/GenBank/DDBJ databases">
        <authorList>
            <person name="Urmite Genomes"/>
        </authorList>
    </citation>
    <scope>NUCLEOTIDE SEQUENCE [LARGE SCALE GENOMIC DNA]</scope>
    <source>
        <strain evidence="12">type strain: ATCC 49404</strain>
    </source>
</reference>
<evidence type="ECO:0000256" key="2">
    <source>
        <dbReference type="ARBA" id="ARBA00007822"/>
    </source>
</evidence>
<protein>
    <submittedName>
        <fullName evidence="11">Transporter small multidrug resistance (SMR) family protein</fullName>
    </submittedName>
</protein>
<dbReference type="SUPFAM" id="SSF103481">
    <property type="entry name" value="Multidrug resistance efflux transporter EmrE"/>
    <property type="match status" value="1"/>
</dbReference>
<dbReference type="AlphaFoldDB" id="A0A0H5RJZ9"/>
<dbReference type="InterPro" id="IPR037185">
    <property type="entry name" value="EmrE-like"/>
</dbReference>
<keyword evidence="5 9" id="KW-0812">Transmembrane</keyword>
<organism evidence="11 12">
    <name type="scientific">Mycolicibacterium neworleansense</name>
    <dbReference type="NCBI Taxonomy" id="146018"/>
    <lineage>
        <taxon>Bacteria</taxon>
        <taxon>Bacillati</taxon>
        <taxon>Actinomycetota</taxon>
        <taxon>Actinomycetes</taxon>
        <taxon>Mycobacteriales</taxon>
        <taxon>Mycobacteriaceae</taxon>
        <taxon>Mycolicibacterium</taxon>
    </lineage>
</organism>
<feature type="transmembrane region" description="Helical" evidence="10">
    <location>
        <begin position="27"/>
        <end position="49"/>
    </location>
</feature>